<reference evidence="2 3" key="1">
    <citation type="submission" date="2017-02" db="EMBL/GenBank/DDBJ databases">
        <authorList>
            <person name="Peterson S.W."/>
        </authorList>
    </citation>
    <scope>NUCLEOTIDE SEQUENCE [LARGE SCALE GENOMIC DNA]</scope>
    <source>
        <strain evidence="2 3">M1</strain>
    </source>
</reference>
<dbReference type="PANTHER" id="PTHR34512">
    <property type="entry name" value="CELL SURFACE PROTEIN"/>
    <property type="match status" value="1"/>
</dbReference>
<dbReference type="EMBL" id="FUZT01000004">
    <property type="protein sequence ID" value="SKC62595.1"/>
    <property type="molecule type" value="Genomic_DNA"/>
</dbReference>
<keyword evidence="3" id="KW-1185">Reference proteome</keyword>
<dbReference type="STRING" id="36842.SAMN02194393_01768"/>
<organism evidence="2 3">
    <name type="scientific">Maledivibacter halophilus</name>
    <dbReference type="NCBI Taxonomy" id="36842"/>
    <lineage>
        <taxon>Bacteria</taxon>
        <taxon>Bacillati</taxon>
        <taxon>Bacillota</taxon>
        <taxon>Clostridia</taxon>
        <taxon>Peptostreptococcales</taxon>
        <taxon>Caminicellaceae</taxon>
        <taxon>Maledivibacter</taxon>
    </lineage>
</organism>
<name>A0A1T5KGL4_9FIRM</name>
<evidence type="ECO:0000313" key="2">
    <source>
        <dbReference type="EMBL" id="SKC62595.1"/>
    </source>
</evidence>
<evidence type="ECO:0000259" key="1">
    <source>
        <dbReference type="Pfam" id="PF13360"/>
    </source>
</evidence>
<feature type="domain" description="Pyrrolo-quinoline quinone repeat" evidence="1">
    <location>
        <begin position="70"/>
        <end position="290"/>
    </location>
</feature>
<dbReference type="OrthoDB" id="9771173at2"/>
<dbReference type="InterPro" id="IPR015943">
    <property type="entry name" value="WD40/YVTN_repeat-like_dom_sf"/>
</dbReference>
<sequence>MNDLVLHGLGRGLSDPGVIPIEGLIPIIASDKLKGMGLPFTHRSLGILSDRKGVNHYHNGKVYVLHSLGVTIYDALSGEVIADNTHSSSSAHMIPDLASTDDSYYLAQNTKLYKYALDGSIIWEASTSRNIGCIAVETSGVYVGERYSSGSKVYKFKRTNGDKIWETASVSDYVMGLAVNETTVIVSYGNSIIKRLNCSTGADIYSYTIPNNYDSYALAIESGTNHFYSIDSKRILRKHSYQTGEPIFERTNANVCNVYNLFIDSGNNIYTVSDQEITKLDNQLSDFIWRENCSISNNDIEGFGFDKELGKIFVLRQHTARVLSTEQQWSNFIPHQFEGTINSIDVDRNGNLYGASDDCTVRKFNALGKQQWIYDHDRIMNFVRADNKGNVFVADDSQTLKKLDSLGVEQWSCSISETTGKVTDLVVNSEGIILVSITNRSNRNDYLVKISPEGSVLNVKEIGISGVFHKLYLWDDHTVLALDRLYNIDTLICLYYFNGAKAIFNVYGDFIYDLSGTSIQVFNKYSGGHMHSFTIKDVKSYLRTVQGLDGAIYAVDTNKTLVKLTERGEELWRYQARDNIADIKIDDEHNVYLATGYYIEKLTQTFQVKGYEKE</sequence>
<accession>A0A1T5KGL4</accession>
<proteinExistence type="predicted"/>
<dbReference type="RefSeq" id="WP_079490956.1">
    <property type="nucleotide sequence ID" value="NZ_FUZT01000004.1"/>
</dbReference>
<dbReference type="Proteomes" id="UP000190285">
    <property type="component" value="Unassembled WGS sequence"/>
</dbReference>
<protein>
    <recommendedName>
        <fullName evidence="1">Pyrrolo-quinoline quinone repeat domain-containing protein</fullName>
    </recommendedName>
</protein>
<dbReference type="InterPro" id="IPR011047">
    <property type="entry name" value="Quinoprotein_ADH-like_sf"/>
</dbReference>
<dbReference type="Pfam" id="PF13360">
    <property type="entry name" value="PQQ_2"/>
    <property type="match status" value="1"/>
</dbReference>
<dbReference type="AlphaFoldDB" id="A0A1T5KGL4"/>
<evidence type="ECO:0000313" key="3">
    <source>
        <dbReference type="Proteomes" id="UP000190285"/>
    </source>
</evidence>
<gene>
    <name evidence="2" type="ORF">SAMN02194393_01768</name>
</gene>
<dbReference type="InterPro" id="IPR002372">
    <property type="entry name" value="PQQ_rpt_dom"/>
</dbReference>
<dbReference type="Gene3D" id="2.130.10.10">
    <property type="entry name" value="YVTN repeat-like/Quinoprotein amine dehydrogenase"/>
    <property type="match status" value="2"/>
</dbReference>
<dbReference type="SUPFAM" id="SSF50998">
    <property type="entry name" value="Quinoprotein alcohol dehydrogenase-like"/>
    <property type="match status" value="1"/>
</dbReference>
<dbReference type="PANTHER" id="PTHR34512:SF30">
    <property type="entry name" value="OUTER MEMBRANE PROTEIN ASSEMBLY FACTOR BAMB"/>
    <property type="match status" value="1"/>
</dbReference>